<evidence type="ECO:0000256" key="1">
    <source>
        <dbReference type="SAM" id="Coils"/>
    </source>
</evidence>
<protein>
    <submittedName>
        <fullName evidence="2">Uncharacterized protein</fullName>
    </submittedName>
</protein>
<accession>A0A146KBN7</accession>
<gene>
    <name evidence="2" type="ORF">TPC1_13187</name>
</gene>
<name>A0A146KBN7_9EUKA</name>
<feature type="non-terminal residue" evidence="2">
    <location>
        <position position="1"/>
    </location>
</feature>
<organism evidence="2">
    <name type="scientific">Trepomonas sp. PC1</name>
    <dbReference type="NCBI Taxonomy" id="1076344"/>
    <lineage>
        <taxon>Eukaryota</taxon>
        <taxon>Metamonada</taxon>
        <taxon>Diplomonadida</taxon>
        <taxon>Hexamitidae</taxon>
        <taxon>Hexamitinae</taxon>
        <taxon>Trepomonas</taxon>
    </lineage>
</organism>
<dbReference type="EMBL" id="GDID01002366">
    <property type="protein sequence ID" value="JAP94240.1"/>
    <property type="molecule type" value="Transcribed_RNA"/>
</dbReference>
<dbReference type="AlphaFoldDB" id="A0A146KBN7"/>
<sequence>PNTKLMVKQLEQLISNHIRQKMTNQGDEIKEIISNRPLFVLFEKQLDCDTLTDHLQPKNILPIYKEKIDKLLLHTKDTLDDEMNILIENSIQEIMKTEVQKRAKIELELQTTGGKLVNALNTLKAQALASNSNINDLKSIKSLLLKMVSQLKEQVTQSSSKIVYEVDDLTQMEGEVTDDVAKRRIEVMAKYIEDVKHQMDLAGQEHAKLLLKIQILTEYKIRCDTLDKQLAQTQQAYQDLQQTLA</sequence>
<feature type="coiled-coil region" evidence="1">
    <location>
        <begin position="216"/>
        <end position="243"/>
    </location>
</feature>
<reference evidence="2" key="1">
    <citation type="submission" date="2015-07" db="EMBL/GenBank/DDBJ databases">
        <title>Adaptation to a free-living lifestyle via gene acquisitions in the diplomonad Trepomonas sp. PC1.</title>
        <authorList>
            <person name="Xu F."/>
            <person name="Jerlstrom-Hultqvist J."/>
            <person name="Kolisko M."/>
            <person name="Simpson A.G.B."/>
            <person name="Roger A.J."/>
            <person name="Svard S.G."/>
            <person name="Andersson J.O."/>
        </authorList>
    </citation>
    <scope>NUCLEOTIDE SEQUENCE</scope>
    <source>
        <strain evidence="2">PC1</strain>
    </source>
</reference>
<evidence type="ECO:0000313" key="2">
    <source>
        <dbReference type="EMBL" id="JAP94240.1"/>
    </source>
</evidence>
<feature type="non-terminal residue" evidence="2">
    <location>
        <position position="245"/>
    </location>
</feature>
<proteinExistence type="predicted"/>
<keyword evidence="1" id="KW-0175">Coiled coil</keyword>